<dbReference type="Proteomes" id="UP000094285">
    <property type="component" value="Unassembled WGS sequence"/>
</dbReference>
<keyword evidence="8" id="KW-1185">Reference proteome</keyword>
<dbReference type="RefSeq" id="XP_020065656.1">
    <property type="nucleotide sequence ID" value="XM_020207303.1"/>
</dbReference>
<keyword evidence="2" id="KW-0132">Cell division</keyword>
<dbReference type="InterPro" id="IPR008401">
    <property type="entry name" value="Apc13"/>
</dbReference>
<dbReference type="EMBL" id="KV453910">
    <property type="protein sequence ID" value="ODV80534.1"/>
    <property type="molecule type" value="Genomic_DNA"/>
</dbReference>
<accession>A0A1E4SLY0</accession>
<reference evidence="8" key="1">
    <citation type="submission" date="2016-05" db="EMBL/GenBank/DDBJ databases">
        <title>Comparative genomics of biotechnologically important yeasts.</title>
        <authorList>
            <consortium name="DOE Joint Genome Institute"/>
            <person name="Riley R."/>
            <person name="Haridas S."/>
            <person name="Wolfe K.H."/>
            <person name="Lopes M.R."/>
            <person name="Hittinger C.T."/>
            <person name="Goker M."/>
            <person name="Salamov A."/>
            <person name="Wisecaver J."/>
            <person name="Long T.M."/>
            <person name="Aerts A.L."/>
            <person name="Barry K."/>
            <person name="Choi C."/>
            <person name="Clum A."/>
            <person name="Coughlan A.Y."/>
            <person name="Deshpande S."/>
            <person name="Douglass A.P."/>
            <person name="Hanson S.J."/>
            <person name="Klenk H.-P."/>
            <person name="Labutti K."/>
            <person name="Lapidus A."/>
            <person name="Lindquist E."/>
            <person name="Lipzen A."/>
            <person name="Meier-Kolthoff J.P."/>
            <person name="Ohm R.A."/>
            <person name="Otillar R.P."/>
            <person name="Pangilinan J."/>
            <person name="Peng Y."/>
            <person name="Rokas A."/>
            <person name="Rosa C.A."/>
            <person name="Scheuner C."/>
            <person name="Sibirny A.A."/>
            <person name="Slot J.C."/>
            <person name="Stielow J.B."/>
            <person name="Sun H."/>
            <person name="Kurtzman C.P."/>
            <person name="Blackwell M."/>
            <person name="Grigoriev I.V."/>
            <person name="Jeffries T.W."/>
        </authorList>
    </citation>
    <scope>NUCLEOTIDE SEQUENCE [LARGE SCALE GENOMIC DNA]</scope>
    <source>
        <strain evidence="8">NRRL Y-17324</strain>
    </source>
</reference>
<feature type="region of interest" description="Disordered" evidence="6">
    <location>
        <begin position="193"/>
        <end position="226"/>
    </location>
</feature>
<keyword evidence="5" id="KW-0131">Cell cycle</keyword>
<dbReference type="OrthoDB" id="4023481at2759"/>
<dbReference type="GO" id="GO:0005680">
    <property type="term" value="C:anaphase-promoting complex"/>
    <property type="evidence" value="ECO:0007669"/>
    <property type="project" value="InterPro"/>
</dbReference>
<dbReference type="GO" id="GO:0051301">
    <property type="term" value="P:cell division"/>
    <property type="evidence" value="ECO:0007669"/>
    <property type="project" value="UniProtKB-KW"/>
</dbReference>
<comment type="similarity">
    <text evidence="1">Belongs to the APC13 family.</text>
</comment>
<sequence length="226" mass="25430">MSTRDSTFSYFHIDDPNQVLYMERWKDDPISFDDIDTQALLEETSNLFPQMMLEEDDEEGAIPISSMRLGAKLIKNKELLKEKTWNDLGIFEKFLNEGSALHKEVDRTIIRPLHTKPSAFGREESEELSIGEFLSNGYLASDHMDSILSPDMVNDSIMGVHQGDTSINSTSDMIVPENNTFLNFRSGSIGGSSAQAGSAIQTPRIGRTRQSSTDKNFQTPITRIMR</sequence>
<evidence type="ECO:0000256" key="3">
    <source>
        <dbReference type="ARBA" id="ARBA00022776"/>
    </source>
</evidence>
<gene>
    <name evidence="7" type="ORF">CANTADRAFT_25039</name>
</gene>
<evidence type="ECO:0000256" key="2">
    <source>
        <dbReference type="ARBA" id="ARBA00022618"/>
    </source>
</evidence>
<evidence type="ECO:0000313" key="7">
    <source>
        <dbReference type="EMBL" id="ODV80534.1"/>
    </source>
</evidence>
<feature type="compositionally biased region" description="Polar residues" evidence="6">
    <location>
        <begin position="208"/>
        <end position="226"/>
    </location>
</feature>
<protein>
    <submittedName>
        <fullName evidence="7">Uncharacterized protein</fullName>
    </submittedName>
</protein>
<dbReference type="AlphaFoldDB" id="A0A1E4SLY0"/>
<keyword evidence="3" id="KW-0498">Mitosis</keyword>
<evidence type="ECO:0000256" key="5">
    <source>
        <dbReference type="ARBA" id="ARBA00023306"/>
    </source>
</evidence>
<dbReference type="GeneID" id="30981440"/>
<evidence type="ECO:0000313" key="8">
    <source>
        <dbReference type="Proteomes" id="UP000094285"/>
    </source>
</evidence>
<organism evidence="7 8">
    <name type="scientific">Suhomyces tanzawaensis NRRL Y-17324</name>
    <dbReference type="NCBI Taxonomy" id="984487"/>
    <lineage>
        <taxon>Eukaryota</taxon>
        <taxon>Fungi</taxon>
        <taxon>Dikarya</taxon>
        <taxon>Ascomycota</taxon>
        <taxon>Saccharomycotina</taxon>
        <taxon>Pichiomycetes</taxon>
        <taxon>Debaryomycetaceae</taxon>
        <taxon>Suhomyces</taxon>
    </lineage>
</organism>
<evidence type="ECO:0000256" key="6">
    <source>
        <dbReference type="SAM" id="MobiDB-lite"/>
    </source>
</evidence>
<keyword evidence="4" id="KW-0833">Ubl conjugation pathway</keyword>
<dbReference type="Pfam" id="PF05839">
    <property type="entry name" value="Apc13p"/>
    <property type="match status" value="1"/>
</dbReference>
<proteinExistence type="inferred from homology"/>
<name>A0A1E4SLY0_9ASCO</name>
<evidence type="ECO:0000256" key="1">
    <source>
        <dbReference type="ARBA" id="ARBA00006940"/>
    </source>
</evidence>
<evidence type="ECO:0000256" key="4">
    <source>
        <dbReference type="ARBA" id="ARBA00022786"/>
    </source>
</evidence>